<evidence type="ECO:0000256" key="8">
    <source>
        <dbReference type="SAM" id="Phobius"/>
    </source>
</evidence>
<keyword evidence="10" id="KW-1185">Reference proteome</keyword>
<comment type="caution">
    <text evidence="9">The sequence shown here is derived from an EMBL/GenBank/DDBJ whole genome shotgun (WGS) entry which is preliminary data.</text>
</comment>
<dbReference type="PROSITE" id="PS00086">
    <property type="entry name" value="CYTOCHROME_P450"/>
    <property type="match status" value="1"/>
</dbReference>
<sequence length="561" mass="62131">MSFTVGANVAEPYVNGVVCWRAASEPLIPLYKFRRRLCAACSKTKTITRSIIYKQGMAFLVVCISSLLIISISIYVFQLLANRRSRLPPGPRPLPFIGNLLDVVGELPHRSLARIAGRHGPLMTVRLGSQVIIVASSPSTAREVLQTHNRSLTGRSPPDAWLALGHAANSVFVLPPGRRWRALRRIGTEHLLSARQLDGSRLRPLLREATLDLLRRVLGFVEAGSPVEVGRASFAAVMDLQWRAMFSAGLDDAEERALHDAAREAVAVSLSPNVSDFFPALAAADLQGERRLFGRRLAMVYQLVDEQMERRMRGQREAGVGRSGEKDLLDVMLDMSLEQAKDAGAATINRDVIRTFLTDIFLASVDTIASTIEWAMAELLQHPDAMSKLQEELRKVLGSNAHVEQSDVDRLPYLRAVVKETLRLHPVVPLVPNKAEETVEIQGHTVPKGCTVLVSLWAVHRDVGAWPEPDRFIPERFLPRLEETGFLGTTEFDFIPFSAGHRVCLGLPLATRMVHAMLGSLLHRFEWTLPQEVKENVVDMSESLGLTMIMATPLQAIAKSV</sequence>
<comment type="cofactor">
    <cofactor evidence="6">
        <name>heme</name>
        <dbReference type="ChEBI" id="CHEBI:30413"/>
    </cofactor>
</comment>
<evidence type="ECO:0000256" key="6">
    <source>
        <dbReference type="PIRSR" id="PIRSR602401-1"/>
    </source>
</evidence>
<dbReference type="InterPro" id="IPR002401">
    <property type="entry name" value="Cyt_P450_E_grp-I"/>
</dbReference>
<dbReference type="InterPro" id="IPR001128">
    <property type="entry name" value="Cyt_P450"/>
</dbReference>
<reference evidence="9" key="1">
    <citation type="submission" date="2020-07" db="EMBL/GenBank/DDBJ databases">
        <title>Genome sequence and genetic diversity analysis of an under-domesticated orphan crop, white fonio (Digitaria exilis).</title>
        <authorList>
            <person name="Bennetzen J.L."/>
            <person name="Chen S."/>
            <person name="Ma X."/>
            <person name="Wang X."/>
            <person name="Yssel A.E.J."/>
            <person name="Chaluvadi S.R."/>
            <person name="Johnson M."/>
            <person name="Gangashetty P."/>
            <person name="Hamidou F."/>
            <person name="Sanogo M.D."/>
            <person name="Zwaenepoel A."/>
            <person name="Wallace J."/>
            <person name="Van De Peer Y."/>
            <person name="Van Deynze A."/>
        </authorList>
    </citation>
    <scope>NUCLEOTIDE SEQUENCE</scope>
    <source>
        <tissue evidence="9">Leaves</tissue>
    </source>
</reference>
<keyword evidence="5 6" id="KW-0408">Iron</keyword>
<keyword evidence="2 6" id="KW-0479">Metal-binding</keyword>
<gene>
    <name evidence="9" type="ORF">HU200_060314</name>
</gene>
<dbReference type="FunFam" id="1.10.630.10:FF:000007">
    <property type="entry name" value="Cytochrome P450 76C4"/>
    <property type="match status" value="1"/>
</dbReference>
<dbReference type="AlphaFoldDB" id="A0A835A9J5"/>
<keyword evidence="8" id="KW-0812">Transmembrane</keyword>
<dbReference type="PRINTS" id="PR00385">
    <property type="entry name" value="P450"/>
</dbReference>
<evidence type="ECO:0000256" key="2">
    <source>
        <dbReference type="ARBA" id="ARBA00022723"/>
    </source>
</evidence>
<dbReference type="GO" id="GO:0020037">
    <property type="term" value="F:heme binding"/>
    <property type="evidence" value="ECO:0007669"/>
    <property type="project" value="InterPro"/>
</dbReference>
<keyword evidence="6 7" id="KW-0349">Heme</keyword>
<proteinExistence type="inferred from homology"/>
<keyword evidence="8" id="KW-0472">Membrane</keyword>
<dbReference type="Pfam" id="PF00067">
    <property type="entry name" value="p450"/>
    <property type="match status" value="1"/>
</dbReference>
<protein>
    <recommendedName>
        <fullName evidence="11">Cytochrome P450</fullName>
    </recommendedName>
</protein>
<dbReference type="Proteomes" id="UP000636709">
    <property type="component" value="Unassembled WGS sequence"/>
</dbReference>
<evidence type="ECO:0000256" key="3">
    <source>
        <dbReference type="ARBA" id="ARBA00022821"/>
    </source>
</evidence>
<dbReference type="Gene3D" id="1.10.630.10">
    <property type="entry name" value="Cytochrome P450"/>
    <property type="match status" value="1"/>
</dbReference>
<dbReference type="GO" id="GO:0006952">
    <property type="term" value="P:defense response"/>
    <property type="evidence" value="ECO:0007669"/>
    <property type="project" value="UniProtKB-KW"/>
</dbReference>
<evidence type="ECO:0000256" key="7">
    <source>
        <dbReference type="RuleBase" id="RU000461"/>
    </source>
</evidence>
<evidence type="ECO:0000313" key="9">
    <source>
        <dbReference type="EMBL" id="KAF8657131.1"/>
    </source>
</evidence>
<keyword evidence="8" id="KW-1133">Transmembrane helix</keyword>
<keyword evidence="3" id="KW-0611">Plant defense</keyword>
<name>A0A835A9J5_9POAL</name>
<organism evidence="9 10">
    <name type="scientific">Digitaria exilis</name>
    <dbReference type="NCBI Taxonomy" id="1010633"/>
    <lineage>
        <taxon>Eukaryota</taxon>
        <taxon>Viridiplantae</taxon>
        <taxon>Streptophyta</taxon>
        <taxon>Embryophyta</taxon>
        <taxon>Tracheophyta</taxon>
        <taxon>Spermatophyta</taxon>
        <taxon>Magnoliopsida</taxon>
        <taxon>Liliopsida</taxon>
        <taxon>Poales</taxon>
        <taxon>Poaceae</taxon>
        <taxon>PACMAD clade</taxon>
        <taxon>Panicoideae</taxon>
        <taxon>Panicodae</taxon>
        <taxon>Paniceae</taxon>
        <taxon>Anthephorinae</taxon>
        <taxon>Digitaria</taxon>
    </lineage>
</organism>
<dbReference type="OrthoDB" id="3934656at2759"/>
<feature type="transmembrane region" description="Helical" evidence="8">
    <location>
        <begin position="57"/>
        <end position="77"/>
    </location>
</feature>
<keyword evidence="4 7" id="KW-0560">Oxidoreductase</keyword>
<dbReference type="PANTHER" id="PTHR47950:SF7">
    <property type="entry name" value="OS12G0196700 PROTEIN"/>
    <property type="match status" value="1"/>
</dbReference>
<evidence type="ECO:0008006" key="11">
    <source>
        <dbReference type="Google" id="ProtNLM"/>
    </source>
</evidence>
<evidence type="ECO:0000313" key="10">
    <source>
        <dbReference type="Proteomes" id="UP000636709"/>
    </source>
</evidence>
<evidence type="ECO:0000256" key="1">
    <source>
        <dbReference type="ARBA" id="ARBA00010617"/>
    </source>
</evidence>
<dbReference type="PRINTS" id="PR00463">
    <property type="entry name" value="EP450I"/>
</dbReference>
<evidence type="ECO:0000256" key="4">
    <source>
        <dbReference type="ARBA" id="ARBA00023002"/>
    </source>
</evidence>
<keyword evidence="7" id="KW-0503">Monooxygenase</keyword>
<dbReference type="PANTHER" id="PTHR47950">
    <property type="entry name" value="CYTOCHROME P450, FAMILY 76, SUBFAMILY C, POLYPEPTIDE 5-RELATED"/>
    <property type="match status" value="1"/>
</dbReference>
<accession>A0A835A9J5</accession>
<feature type="binding site" description="axial binding residue" evidence="6">
    <location>
        <position position="504"/>
    </location>
    <ligand>
        <name>heme</name>
        <dbReference type="ChEBI" id="CHEBI:30413"/>
    </ligand>
    <ligandPart>
        <name>Fe</name>
        <dbReference type="ChEBI" id="CHEBI:18248"/>
    </ligandPart>
</feature>
<dbReference type="EMBL" id="JACEFO010002506">
    <property type="protein sequence ID" value="KAF8657131.1"/>
    <property type="molecule type" value="Genomic_DNA"/>
</dbReference>
<dbReference type="SUPFAM" id="SSF48264">
    <property type="entry name" value="Cytochrome P450"/>
    <property type="match status" value="1"/>
</dbReference>
<comment type="similarity">
    <text evidence="1 7">Belongs to the cytochrome P450 family.</text>
</comment>
<dbReference type="GO" id="GO:0016709">
    <property type="term" value="F:oxidoreductase activity, acting on paired donors, with incorporation or reduction of molecular oxygen, NAD(P)H as one donor, and incorporation of one atom of oxygen"/>
    <property type="evidence" value="ECO:0007669"/>
    <property type="project" value="UniProtKB-ARBA"/>
</dbReference>
<evidence type="ECO:0000256" key="5">
    <source>
        <dbReference type="ARBA" id="ARBA00023004"/>
    </source>
</evidence>
<dbReference type="InterPro" id="IPR017972">
    <property type="entry name" value="Cyt_P450_CS"/>
</dbReference>
<dbReference type="InterPro" id="IPR036396">
    <property type="entry name" value="Cyt_P450_sf"/>
</dbReference>
<dbReference type="GO" id="GO:0005506">
    <property type="term" value="F:iron ion binding"/>
    <property type="evidence" value="ECO:0007669"/>
    <property type="project" value="InterPro"/>
</dbReference>
<dbReference type="GO" id="GO:0051502">
    <property type="term" value="P:diterpene phytoalexin biosynthetic process"/>
    <property type="evidence" value="ECO:0007669"/>
    <property type="project" value="UniProtKB-ARBA"/>
</dbReference>